<reference evidence="1 2" key="1">
    <citation type="journal article" date="2018" name="Nat. Ecol. Evol.">
        <title>Shark genomes provide insights into elasmobranch evolution and the origin of vertebrates.</title>
        <authorList>
            <person name="Hara Y"/>
            <person name="Yamaguchi K"/>
            <person name="Onimaru K"/>
            <person name="Kadota M"/>
            <person name="Koyanagi M"/>
            <person name="Keeley SD"/>
            <person name="Tatsumi K"/>
            <person name="Tanaka K"/>
            <person name="Motone F"/>
            <person name="Kageyama Y"/>
            <person name="Nozu R"/>
            <person name="Adachi N"/>
            <person name="Nishimura O"/>
            <person name="Nakagawa R"/>
            <person name="Tanegashima C"/>
            <person name="Kiyatake I"/>
            <person name="Matsumoto R"/>
            <person name="Murakumo K"/>
            <person name="Nishida K"/>
            <person name="Terakita A"/>
            <person name="Kuratani S"/>
            <person name="Sato K"/>
            <person name="Hyodo S Kuraku.S."/>
        </authorList>
    </citation>
    <scope>NUCLEOTIDE SEQUENCE [LARGE SCALE GENOMIC DNA]</scope>
</reference>
<name>A0A401SLN3_CHIPU</name>
<evidence type="ECO:0000313" key="2">
    <source>
        <dbReference type="Proteomes" id="UP000287033"/>
    </source>
</evidence>
<sequence>MISKRRAESTESVRPGWQLNAEPSERQFSSWGYVFNLSIQTEGSGMISSNVCFWSGKRTLILPFLGRIFSPNICIDYCKTD</sequence>
<protein>
    <submittedName>
        <fullName evidence="1">Uncharacterized protein</fullName>
    </submittedName>
</protein>
<gene>
    <name evidence="1" type="ORF">chiPu_0009764</name>
</gene>
<proteinExistence type="predicted"/>
<dbReference type="EMBL" id="BEZZ01000355">
    <property type="protein sequence ID" value="GCC31307.1"/>
    <property type="molecule type" value="Genomic_DNA"/>
</dbReference>
<accession>A0A401SLN3</accession>
<keyword evidence="2" id="KW-1185">Reference proteome</keyword>
<organism evidence="1 2">
    <name type="scientific">Chiloscyllium punctatum</name>
    <name type="common">Brownbanded bambooshark</name>
    <name type="synonym">Hemiscyllium punctatum</name>
    <dbReference type="NCBI Taxonomy" id="137246"/>
    <lineage>
        <taxon>Eukaryota</taxon>
        <taxon>Metazoa</taxon>
        <taxon>Chordata</taxon>
        <taxon>Craniata</taxon>
        <taxon>Vertebrata</taxon>
        <taxon>Chondrichthyes</taxon>
        <taxon>Elasmobranchii</taxon>
        <taxon>Galeomorphii</taxon>
        <taxon>Galeoidea</taxon>
        <taxon>Orectolobiformes</taxon>
        <taxon>Hemiscylliidae</taxon>
        <taxon>Chiloscyllium</taxon>
    </lineage>
</organism>
<dbReference type="Proteomes" id="UP000287033">
    <property type="component" value="Unassembled WGS sequence"/>
</dbReference>
<evidence type="ECO:0000313" key="1">
    <source>
        <dbReference type="EMBL" id="GCC31307.1"/>
    </source>
</evidence>
<dbReference type="AlphaFoldDB" id="A0A401SLN3"/>
<comment type="caution">
    <text evidence="1">The sequence shown here is derived from an EMBL/GenBank/DDBJ whole genome shotgun (WGS) entry which is preliminary data.</text>
</comment>